<sequence>MILYHKNSEFVSPNLDHSRETSLESPFIVPSPRRGFLHLFVRTTDVNWEIQDAKDLLIRPSRVQGQRRLKIIMEMWKNALKIKRESFEDKEPHLSHVGIYGDFCANSFDGGLFLVVPYVSKCLFSHAFLEDFMLHSGSMFDLSCHDFGVMNNASIESIVVGFGLDGA</sequence>
<protein>
    <submittedName>
        <fullName evidence="1">Uncharacterized protein</fullName>
    </submittedName>
</protein>
<evidence type="ECO:0000313" key="2">
    <source>
        <dbReference type="Proteomes" id="UP001060085"/>
    </source>
</evidence>
<comment type="caution">
    <text evidence="1">The sequence shown here is derived from an EMBL/GenBank/DDBJ whole genome shotgun (WGS) entry which is preliminary data.</text>
</comment>
<evidence type="ECO:0000313" key="1">
    <source>
        <dbReference type="EMBL" id="KAI5667702.1"/>
    </source>
</evidence>
<name>A0ACC0B563_CATRO</name>
<reference evidence="2" key="1">
    <citation type="journal article" date="2023" name="Nat. Plants">
        <title>Single-cell RNA sequencing provides a high-resolution roadmap for understanding the multicellular compartmentation of specialized metabolism.</title>
        <authorList>
            <person name="Sun S."/>
            <person name="Shen X."/>
            <person name="Li Y."/>
            <person name="Li Y."/>
            <person name="Wang S."/>
            <person name="Li R."/>
            <person name="Zhang H."/>
            <person name="Shen G."/>
            <person name="Guo B."/>
            <person name="Wei J."/>
            <person name="Xu J."/>
            <person name="St-Pierre B."/>
            <person name="Chen S."/>
            <person name="Sun C."/>
        </authorList>
    </citation>
    <scope>NUCLEOTIDE SEQUENCE [LARGE SCALE GENOMIC DNA]</scope>
</reference>
<gene>
    <name evidence="1" type="ORF">M9H77_17555</name>
</gene>
<proteinExistence type="predicted"/>
<dbReference type="EMBL" id="CM044704">
    <property type="protein sequence ID" value="KAI5667702.1"/>
    <property type="molecule type" value="Genomic_DNA"/>
</dbReference>
<dbReference type="Proteomes" id="UP001060085">
    <property type="component" value="Linkage Group LG04"/>
</dbReference>
<accession>A0ACC0B563</accession>
<organism evidence="1 2">
    <name type="scientific">Catharanthus roseus</name>
    <name type="common">Madagascar periwinkle</name>
    <name type="synonym">Vinca rosea</name>
    <dbReference type="NCBI Taxonomy" id="4058"/>
    <lineage>
        <taxon>Eukaryota</taxon>
        <taxon>Viridiplantae</taxon>
        <taxon>Streptophyta</taxon>
        <taxon>Embryophyta</taxon>
        <taxon>Tracheophyta</taxon>
        <taxon>Spermatophyta</taxon>
        <taxon>Magnoliopsida</taxon>
        <taxon>eudicotyledons</taxon>
        <taxon>Gunneridae</taxon>
        <taxon>Pentapetalae</taxon>
        <taxon>asterids</taxon>
        <taxon>lamiids</taxon>
        <taxon>Gentianales</taxon>
        <taxon>Apocynaceae</taxon>
        <taxon>Rauvolfioideae</taxon>
        <taxon>Vinceae</taxon>
        <taxon>Catharanthinae</taxon>
        <taxon>Catharanthus</taxon>
    </lineage>
</organism>
<keyword evidence="2" id="KW-1185">Reference proteome</keyword>